<feature type="compositionally biased region" description="Low complexity" evidence="1">
    <location>
        <begin position="421"/>
        <end position="436"/>
    </location>
</feature>
<dbReference type="SUPFAM" id="SSF50969">
    <property type="entry name" value="YVTN repeat-like/Quinoprotein amine dehydrogenase"/>
    <property type="match status" value="2"/>
</dbReference>
<dbReference type="InterPro" id="IPR015943">
    <property type="entry name" value="WD40/YVTN_repeat-like_dom_sf"/>
</dbReference>
<dbReference type="Proteomes" id="UP001231166">
    <property type="component" value="Plasmid pRho-VOC14-L"/>
</dbReference>
<feature type="compositionally biased region" description="Low complexity" evidence="1">
    <location>
        <begin position="310"/>
        <end position="323"/>
    </location>
</feature>
<evidence type="ECO:0000313" key="2">
    <source>
        <dbReference type="EMBL" id="WLF52020.1"/>
    </source>
</evidence>
<organism evidence="2 3">
    <name type="scientific">Rhodococcus opacus</name>
    <name type="common">Nocardia opaca</name>
    <dbReference type="NCBI Taxonomy" id="37919"/>
    <lineage>
        <taxon>Bacteria</taxon>
        <taxon>Bacillati</taxon>
        <taxon>Actinomycetota</taxon>
        <taxon>Actinomycetes</taxon>
        <taxon>Mycobacteriales</taxon>
        <taxon>Nocardiaceae</taxon>
        <taxon>Rhodococcus</taxon>
    </lineage>
</organism>
<dbReference type="InterPro" id="IPR011044">
    <property type="entry name" value="Quino_amine_DH_bsu"/>
</dbReference>
<evidence type="ECO:0000313" key="3">
    <source>
        <dbReference type="Proteomes" id="UP001231166"/>
    </source>
</evidence>
<dbReference type="RefSeq" id="WP_304710953.1">
    <property type="nucleotide sequence ID" value="NZ_CP130956.1"/>
</dbReference>
<sequence>MNNDQHLKHLGELAVALGIGLAVAPAGMAVAAPSVGDSSTSSSSNSSDQTSSDGRSTDRSTDGTSSDRTSSGTSRTDSDSSSGRSGSSTTGDSNTDSQSTSGTDSQSTSGTDSQSTSGTDSQSTSGTDSQSTSGTDSQSTSGTDTQSTTGTESTSATSNDDMNGSGATTPDTDKAPDPTTPDSSSTANGGGMPDSGTTADGSEQVGSSSDTQAPATIDESGVTIAPDDRPPARAVTEPSDSSASSAPAQGHDRAPAGSAIAPNPPTTPVTGSFGTALGPPATAEDPAARGPAPAAPAAIPDAVPATATAPAITTIDGTTAPTRQVSDTRADAPHVGTQALAPSLPAPAVDVASSVVSKVLGALGLRPFLSNDPNVPIESPTFWALAAAWCRRQEKAITADASRALAAAPATTSEPIESFAAASTASTGTTSASTAGPIVGVPDRSTGSVLGSINASGTQLGYTVAGPPSRGTVTVDATGGFTYTPTQVARQAAALDPSADYDSFTVTVTSGQSSNPVTVQVPVSAAQMQVAQSTTVGSNPSGAVFAGTRTYVANQGSKSVSVLDAGNAVIGSVPVGTSPTGVAANPTGTRVYVTNSGSGTVSVINTATNTVVATVKTGITPSAVAVNPAGTRAYVTNSGSGTVSVIDTATNTVVATVKTGITPNAVAVNPAGTRAYVTNRSSNTVSVIDTATNTVVATVKTGTTPSAVAVADTPTGTRVYVTNRANNTASVIDTATNTVVATVAVGSQPTAVRVTPDGSAAYVVSNPDRLTVIDTRANTVVSTLSIDSPAESGDHSIALSADGSRMLLTDATDGRVRALTLTHVNSAPEASWTAGAPRASDGAVVVTLVDPRDPDGDPVTFTNAAPGSGSVTSDGSTFTYTPTVAARDLALQTPGEDADHFTIALADGHTVTNIVVNVSVSPTQVPDVLEVDSTSIPAGGSPTGAVLVGDRLYVVSEDGFVQVVDRDTNTVVGAPIAVDWASSNIAAAPAIDRVYVNSPYTGTISVIDTTTDTVVDTIWLPTSPDFQGYSLAQELAVSPDGTRLYASGEDGTVSVIDTATNDVITSQPLGYFTDLAVSGDGRHLYGTSGASVTVIDTASMTRTAEVTVGPVWDLTRSSSEFTDVTSSVAVNADGTRAYATYHVSTVELATGGYSNGQFIVDRTGRTWRVTGGYEVVTVIDVDRTSTTYGTQLATVRLPEGAHDVAISADGDLLYVSGADGRTVSVIDTSTYAVLGTFVTDPDGSPSGTYGPYRFLLVDPDTAGTLYVTDYADGAVYAVTGAPGGAPAAVLT</sequence>
<dbReference type="SUPFAM" id="SSF51004">
    <property type="entry name" value="C-terminal (heme d1) domain of cytochrome cd1-nitrite reductase"/>
    <property type="match status" value="1"/>
</dbReference>
<geneLocation type="plasmid" evidence="2 3">
    <name>pRho-VOC14-L</name>
</geneLocation>
<dbReference type="InterPro" id="IPR001680">
    <property type="entry name" value="WD40_rpt"/>
</dbReference>
<dbReference type="NCBIfam" id="TIGR02276">
    <property type="entry name" value="beta_rpt_yvtn"/>
    <property type="match status" value="5"/>
</dbReference>
<feature type="region of interest" description="Disordered" evidence="1">
    <location>
        <begin position="310"/>
        <end position="329"/>
    </location>
</feature>
<accession>A0AAX3YU32</accession>
<gene>
    <name evidence="2" type="ORF">Q5707_41985</name>
</gene>
<protein>
    <recommendedName>
        <fullName evidence="4">YVTN family beta-propeller protein</fullName>
    </recommendedName>
</protein>
<feature type="compositionally biased region" description="Low complexity" evidence="1">
    <location>
        <begin position="238"/>
        <end position="248"/>
    </location>
</feature>
<dbReference type="Gene3D" id="2.130.10.10">
    <property type="entry name" value="YVTN repeat-like/Quinoprotein amine dehydrogenase"/>
    <property type="match status" value="5"/>
</dbReference>
<feature type="region of interest" description="Disordered" evidence="1">
    <location>
        <begin position="31"/>
        <end position="298"/>
    </location>
</feature>
<feature type="compositionally biased region" description="Low complexity" evidence="1">
    <location>
        <begin position="31"/>
        <end position="54"/>
    </location>
</feature>
<dbReference type="InterPro" id="IPR051200">
    <property type="entry name" value="Host-pathogen_enzymatic-act"/>
</dbReference>
<feature type="compositionally biased region" description="Low complexity" evidence="1">
    <location>
        <begin position="62"/>
        <end position="158"/>
    </location>
</feature>
<feature type="region of interest" description="Disordered" evidence="1">
    <location>
        <begin position="857"/>
        <end position="876"/>
    </location>
</feature>
<keyword evidence="2" id="KW-0614">Plasmid</keyword>
<evidence type="ECO:0000256" key="1">
    <source>
        <dbReference type="SAM" id="MobiDB-lite"/>
    </source>
</evidence>
<dbReference type="SMART" id="SM00320">
    <property type="entry name" value="WD40"/>
    <property type="match status" value="6"/>
</dbReference>
<feature type="region of interest" description="Disordered" evidence="1">
    <location>
        <begin position="421"/>
        <end position="440"/>
    </location>
</feature>
<proteinExistence type="predicted"/>
<dbReference type="InterPro" id="IPR011048">
    <property type="entry name" value="Haem_d1_sf"/>
</dbReference>
<dbReference type="EMBL" id="CP130956">
    <property type="protein sequence ID" value="WLF52020.1"/>
    <property type="molecule type" value="Genomic_DNA"/>
</dbReference>
<dbReference type="InterPro" id="IPR011964">
    <property type="entry name" value="YVTN_b-propeller_repeat"/>
</dbReference>
<dbReference type="PANTHER" id="PTHR47197:SF3">
    <property type="entry name" value="DIHYDRO-HEME D1 DEHYDROGENASE"/>
    <property type="match status" value="1"/>
</dbReference>
<feature type="compositionally biased region" description="Polar residues" evidence="1">
    <location>
        <begin position="860"/>
        <end position="876"/>
    </location>
</feature>
<name>A0AAX3YU32_RHOOP</name>
<feature type="compositionally biased region" description="Polar residues" evidence="1">
    <location>
        <begin position="195"/>
        <end position="214"/>
    </location>
</feature>
<evidence type="ECO:0008006" key="4">
    <source>
        <dbReference type="Google" id="ProtNLM"/>
    </source>
</evidence>
<reference evidence="2" key="1">
    <citation type="submission" date="2023-07" db="EMBL/GenBank/DDBJ databases">
        <title>Genomic analysis of Rhodococcus opacus VOC-14 with glycol ethers degradation activity.</title>
        <authorList>
            <person name="Narkevich D.A."/>
            <person name="Hlushen A.M."/>
            <person name="Akhremchuk A.E."/>
            <person name="Sikolenko M.A."/>
            <person name="Valentovich L.N."/>
        </authorList>
    </citation>
    <scope>NUCLEOTIDE SEQUENCE</scope>
    <source>
        <strain evidence="2">VOC-14</strain>
        <plasmid evidence="2">pRho-VOC14-L</plasmid>
    </source>
</reference>
<feature type="compositionally biased region" description="Low complexity" evidence="1">
    <location>
        <begin position="288"/>
        <end position="298"/>
    </location>
</feature>
<dbReference type="PANTHER" id="PTHR47197">
    <property type="entry name" value="PROTEIN NIRF"/>
    <property type="match status" value="1"/>
</dbReference>